<dbReference type="GO" id="GO:0051301">
    <property type="term" value="P:cell division"/>
    <property type="evidence" value="ECO:0007669"/>
    <property type="project" value="UniProtKB-KW"/>
</dbReference>
<feature type="region of interest" description="Disordered" evidence="12">
    <location>
        <begin position="1"/>
        <end position="21"/>
    </location>
</feature>
<feature type="region of interest" description="Disordered" evidence="12">
    <location>
        <begin position="649"/>
        <end position="669"/>
    </location>
</feature>
<dbReference type="GO" id="GO:0007076">
    <property type="term" value="P:mitotic chromosome condensation"/>
    <property type="evidence" value="ECO:0007669"/>
    <property type="project" value="InterPro"/>
</dbReference>
<evidence type="ECO:0000256" key="1">
    <source>
        <dbReference type="ARBA" id="ARBA00004286"/>
    </source>
</evidence>
<evidence type="ECO:0000256" key="6">
    <source>
        <dbReference type="ARBA" id="ARBA00022490"/>
    </source>
</evidence>
<sequence>MPRQSYLCHESTSEPARRSKKVINRQSLSPVKQYRLSSTVSTPMLNDDRSEKLMRTTSRRNALNEINKNILTNAATPLRTTDGRNKDSEDNSAYNTPRVPILSNFEEWMKLATDNKINATNSWNFALIDYFHDMSLLKEGDGINFQKASCTLDGCVKIYTSRIDSVATETGKLLSGLTDHSSKQRKRAEEDDVVDGDGDNEEREGGTNRAKRRVRSEATLVKDFSVIQVKKLDLEFAVDPLFKKASADFDEGGAKGLLFNHLSIDNSGRVVFDTSEDAKVNQLDATDTTLNGPTKQLDLDPLRERYFSDILDDLDNKFISPSLKDFEFPADPNAVPLDIPFLRSFDDEISEIGPNGLRDDNGFNDDSVNYPVDEYDPPLDGDDVPKVKEEFGNGGDLWLSNIRFGAEVPQLDDGFENGIDGDNADDRGYENGENLGSYVLQFVQNQSGENENDIFAYFDDSIKKNWAGLQHWRIQKAKKDAEGVKKPQQPRQSRKKEELIIDFLNDDEEVDEDAIFEQANPSSSLLPKSQWRSETRNLLEEEVIFNSKKLLRLFLKPRVQLHFFKAGEQKSKSGANEPLGSNVAGNRIDTYVHNPDDDFGPQPLDDDSRPQTYDANFFNDDGFDPGHADDDRSFVDAAERLDEYSAEISPLADDNSGSNTMVPDDATVNNEGNLTTIIRREEAQEEFEFGSQLVLNGGRKFKTDYVNYARVAKKVDVKKLKDNLWTTLDYDRSTAPEKAAEASASRRASSMRPDPIYEEKPKFFSEIVGGLKEMYPAKAMADISTSFCFICLLHLANEKGLEIQSNSDFRDLAIHKDLTAVIDEY</sequence>
<evidence type="ECO:0000256" key="12">
    <source>
        <dbReference type="SAM" id="MobiDB-lite"/>
    </source>
</evidence>
<feature type="region of interest" description="Disordered" evidence="12">
    <location>
        <begin position="177"/>
        <end position="212"/>
    </location>
</feature>
<feature type="compositionally biased region" description="Acidic residues" evidence="12">
    <location>
        <begin position="190"/>
        <end position="202"/>
    </location>
</feature>
<dbReference type="PANTHER" id="PTHR13108:SF9">
    <property type="entry name" value="CONDENSIN COMPLEX SUBUNIT 2"/>
    <property type="match status" value="1"/>
</dbReference>
<comment type="similarity">
    <text evidence="3 11">Belongs to the CND2 (condensin subunit 2) family.</text>
</comment>
<evidence type="ECO:0000256" key="2">
    <source>
        <dbReference type="ARBA" id="ARBA00004496"/>
    </source>
</evidence>
<evidence type="ECO:0000256" key="11">
    <source>
        <dbReference type="PIRNR" id="PIRNR017126"/>
    </source>
</evidence>
<accession>A0AAD7QLI3</accession>
<dbReference type="AlphaFoldDB" id="A0AAD7QLI3"/>
<dbReference type="GeneID" id="80880682"/>
<dbReference type="EMBL" id="JARPMG010000011">
    <property type="protein sequence ID" value="KAJ8097535.1"/>
    <property type="molecule type" value="Genomic_DNA"/>
</dbReference>
<dbReference type="PANTHER" id="PTHR13108">
    <property type="entry name" value="CONDENSIN COMPLEX SUBUNIT 2"/>
    <property type="match status" value="1"/>
</dbReference>
<feature type="region of interest" description="Disordered" evidence="12">
    <location>
        <begin position="570"/>
        <end position="613"/>
    </location>
</feature>
<keyword evidence="8 11" id="KW-0498">Mitosis</keyword>
<keyword evidence="14" id="KW-1185">Reference proteome</keyword>
<proteinExistence type="inferred from homology"/>
<dbReference type="Proteomes" id="UP001217417">
    <property type="component" value="Unassembled WGS sequence"/>
</dbReference>
<feature type="region of interest" description="Disordered" evidence="12">
    <location>
        <begin position="477"/>
        <end position="497"/>
    </location>
</feature>
<dbReference type="PIRSF" id="PIRSF017126">
    <property type="entry name" value="Condensin_H"/>
    <property type="match status" value="1"/>
</dbReference>
<name>A0AAD7QLI3_9ASCO</name>
<dbReference type="GO" id="GO:0003682">
    <property type="term" value="F:chromatin binding"/>
    <property type="evidence" value="ECO:0007669"/>
    <property type="project" value="TreeGrafter"/>
</dbReference>
<dbReference type="GO" id="GO:0005737">
    <property type="term" value="C:cytoplasm"/>
    <property type="evidence" value="ECO:0007669"/>
    <property type="project" value="UniProtKB-SubCell"/>
</dbReference>
<reference evidence="13" key="1">
    <citation type="submission" date="2023-03" db="EMBL/GenBank/DDBJ databases">
        <title>Near-Complete genome sequence of Lipomyces tetrasporous NRRL Y-64009, an oleaginous yeast capable of growing on lignocellulosic hydrolysates.</title>
        <authorList>
            <consortium name="Lawrence Berkeley National Laboratory"/>
            <person name="Jagtap S.S."/>
            <person name="Liu J.-J."/>
            <person name="Walukiewicz H.E."/>
            <person name="Pangilinan J."/>
            <person name="Lipzen A."/>
            <person name="Ahrendt S."/>
            <person name="Koriabine M."/>
            <person name="Cobaugh K."/>
            <person name="Salamov A."/>
            <person name="Yoshinaga Y."/>
            <person name="Ng V."/>
            <person name="Daum C."/>
            <person name="Grigoriev I.V."/>
            <person name="Slininger P.J."/>
            <person name="Dien B.S."/>
            <person name="Jin Y.-S."/>
            <person name="Rao C.V."/>
        </authorList>
    </citation>
    <scope>NUCLEOTIDE SEQUENCE</scope>
    <source>
        <strain evidence="13">NRRL Y-64009</strain>
    </source>
</reference>
<evidence type="ECO:0000256" key="10">
    <source>
        <dbReference type="ARBA" id="ARBA00023306"/>
    </source>
</evidence>
<dbReference type="InterPro" id="IPR022816">
    <property type="entry name" value="Condensin_barren_su2"/>
</dbReference>
<evidence type="ECO:0000313" key="13">
    <source>
        <dbReference type="EMBL" id="KAJ8097535.1"/>
    </source>
</evidence>
<keyword evidence="10 11" id="KW-0131">Cell cycle</keyword>
<dbReference type="Pfam" id="PF05786">
    <property type="entry name" value="Cnd2"/>
    <property type="match status" value="1"/>
</dbReference>
<gene>
    <name evidence="13" type="ORF">POJ06DRAFT_215211</name>
</gene>
<evidence type="ECO:0000313" key="14">
    <source>
        <dbReference type="Proteomes" id="UP001217417"/>
    </source>
</evidence>
<comment type="subcellular location">
    <subcellularLocation>
        <location evidence="1">Chromosome</location>
    </subcellularLocation>
    <subcellularLocation>
        <location evidence="2">Cytoplasm</location>
    </subcellularLocation>
</comment>
<evidence type="ECO:0000256" key="4">
    <source>
        <dbReference type="ARBA" id="ARBA00016065"/>
    </source>
</evidence>
<keyword evidence="6" id="KW-0963">Cytoplasm</keyword>
<evidence type="ECO:0000256" key="7">
    <source>
        <dbReference type="ARBA" id="ARBA00022618"/>
    </source>
</evidence>
<dbReference type="GO" id="GO:0000796">
    <property type="term" value="C:condensin complex"/>
    <property type="evidence" value="ECO:0007669"/>
    <property type="project" value="InterPro"/>
</dbReference>
<evidence type="ECO:0000256" key="9">
    <source>
        <dbReference type="ARBA" id="ARBA00023067"/>
    </source>
</evidence>
<comment type="function">
    <text evidence="11">Regulatory subunit of the condensin complex, a complex required for conversion of interphase chromatin into mitotic-like condense chromosomes.</text>
</comment>
<feature type="compositionally biased region" description="Polar residues" evidence="12">
    <location>
        <begin position="655"/>
        <end position="669"/>
    </location>
</feature>
<evidence type="ECO:0000256" key="5">
    <source>
        <dbReference type="ARBA" id="ARBA00022454"/>
    </source>
</evidence>
<keyword evidence="9 11" id="KW-0226">DNA condensation</keyword>
<evidence type="ECO:0000256" key="8">
    <source>
        <dbReference type="ARBA" id="ARBA00022776"/>
    </source>
</evidence>
<dbReference type="RefSeq" id="XP_056040985.1">
    <property type="nucleotide sequence ID" value="XM_056185516.1"/>
</dbReference>
<keyword evidence="5" id="KW-0158">Chromosome</keyword>
<keyword evidence="7 11" id="KW-0132">Cell division</keyword>
<organism evidence="13 14">
    <name type="scientific">Lipomyces tetrasporus</name>
    <dbReference type="NCBI Taxonomy" id="54092"/>
    <lineage>
        <taxon>Eukaryota</taxon>
        <taxon>Fungi</taxon>
        <taxon>Dikarya</taxon>
        <taxon>Ascomycota</taxon>
        <taxon>Saccharomycotina</taxon>
        <taxon>Lipomycetes</taxon>
        <taxon>Lipomycetales</taxon>
        <taxon>Lipomycetaceae</taxon>
        <taxon>Lipomyces</taxon>
    </lineage>
</organism>
<comment type="caution">
    <text evidence="13">The sequence shown here is derived from an EMBL/GenBank/DDBJ whole genome shotgun (WGS) entry which is preliminary data.</text>
</comment>
<evidence type="ECO:0000256" key="3">
    <source>
        <dbReference type="ARBA" id="ARBA00009471"/>
    </source>
</evidence>
<protein>
    <recommendedName>
        <fullName evidence="4 11">Condensin complex subunit 2</fullName>
    </recommendedName>
</protein>